<name>A0A3D9CUD5_9FLAO</name>
<dbReference type="InterPro" id="IPR016032">
    <property type="entry name" value="Sig_transdc_resp-reg_C-effctor"/>
</dbReference>
<proteinExistence type="predicted"/>
<dbReference type="SUPFAM" id="SSF48452">
    <property type="entry name" value="TPR-like"/>
    <property type="match status" value="1"/>
</dbReference>
<evidence type="ECO:0008006" key="5">
    <source>
        <dbReference type="Google" id="ProtNLM"/>
    </source>
</evidence>
<dbReference type="Pfam" id="PF13181">
    <property type="entry name" value="TPR_8"/>
    <property type="match status" value="1"/>
</dbReference>
<reference evidence="3 4" key="1">
    <citation type="journal article" date="2007" name="Int. J. Syst. Evol. Microbiol.">
        <title>Chryseobacterium flavum sp. nov., isolated from polluted soil.</title>
        <authorList>
            <person name="Zhou Y."/>
            <person name="Dong J."/>
            <person name="Wang X."/>
            <person name="Huang X."/>
            <person name="Zhang K.Y."/>
            <person name="Zhang Y.Q."/>
            <person name="Guo Y.F."/>
            <person name="Lai R."/>
            <person name="Li W.J."/>
        </authorList>
    </citation>
    <scope>NUCLEOTIDE SEQUENCE [LARGE SCALE GENOMIC DNA]</scope>
    <source>
        <strain evidence="3 4">KCTC 12877</strain>
    </source>
</reference>
<dbReference type="AlphaFoldDB" id="A0A3D9CUD5"/>
<dbReference type="SUPFAM" id="SSF46894">
    <property type="entry name" value="C-terminal effector domain of the bipartite response regulators"/>
    <property type="match status" value="1"/>
</dbReference>
<keyword evidence="2" id="KW-1133">Transmembrane helix</keyword>
<protein>
    <recommendedName>
        <fullName evidence="5">Tetratricopeptide repeat protein</fullName>
    </recommendedName>
</protein>
<evidence type="ECO:0000256" key="2">
    <source>
        <dbReference type="SAM" id="Phobius"/>
    </source>
</evidence>
<feature type="transmembrane region" description="Helical" evidence="2">
    <location>
        <begin position="360"/>
        <end position="379"/>
    </location>
</feature>
<dbReference type="SMART" id="SM00028">
    <property type="entry name" value="TPR"/>
    <property type="match status" value="3"/>
</dbReference>
<feature type="repeat" description="TPR" evidence="1">
    <location>
        <begin position="181"/>
        <end position="214"/>
    </location>
</feature>
<evidence type="ECO:0000256" key="1">
    <source>
        <dbReference type="PROSITE-ProRule" id="PRU00339"/>
    </source>
</evidence>
<dbReference type="GO" id="GO:0006355">
    <property type="term" value="P:regulation of DNA-templated transcription"/>
    <property type="evidence" value="ECO:0007669"/>
    <property type="project" value="InterPro"/>
</dbReference>
<keyword evidence="2" id="KW-0812">Transmembrane</keyword>
<gene>
    <name evidence="3" type="ORF">DRF59_00285</name>
</gene>
<dbReference type="Gene3D" id="1.25.40.10">
    <property type="entry name" value="Tetratricopeptide repeat domain"/>
    <property type="match status" value="2"/>
</dbReference>
<dbReference type="InterPro" id="IPR019734">
    <property type="entry name" value="TPR_rpt"/>
</dbReference>
<sequence>MKHYIKNEYQYIKADFYSDIRYFITEYKKMMRIFLLTLFTIFLSCNSDPRKYEQSFDTPLLKLNEKFRLAGEYDSLVSLNRKYYMAAERLNYNEGKALCYINFAEVNISLENYQKSQILFDKAMNILKKSKNDIHKARFYNVYGRFNFELKRPDKAFEYNNEAASHIKNVRSSPLKDDLLFNIYLRQGTYFIQKKQYSQALHFFQKARKFDDTGLAECAISDYIYMHQEKDSAYKYLMMALDKTKIRGKADGIALYTYTILGEYYITNGQYDKAEESLKKALEIDKKTKRIYAYYSKYIYNDLRTLYDRKGDKESAYFYLNAYTEAKNRNNFSILKTINQDMESFIKMAKEDSEEYADNLRWTIIFTILIVSFSGVYAWRVISSLRKKRSVLKIEAEELKFLMNDKKHEEILKLARENDPAFLAQFKEAYPGFISKLLEVNPGLENSELIFCAMLKLHFTSKDIARYTFVQHKTVQQKKYRIRKRLYIPAETDIYQFFDDIN</sequence>
<keyword evidence="4" id="KW-1185">Reference proteome</keyword>
<dbReference type="InterPro" id="IPR011990">
    <property type="entry name" value="TPR-like_helical_dom_sf"/>
</dbReference>
<comment type="caution">
    <text evidence="3">The sequence shown here is derived from an EMBL/GenBank/DDBJ whole genome shotgun (WGS) entry which is preliminary data.</text>
</comment>
<dbReference type="PROSITE" id="PS50293">
    <property type="entry name" value="TPR_REGION"/>
    <property type="match status" value="1"/>
</dbReference>
<evidence type="ECO:0000313" key="4">
    <source>
        <dbReference type="Proteomes" id="UP000256769"/>
    </source>
</evidence>
<keyword evidence="2" id="KW-0472">Membrane</keyword>
<keyword evidence="1" id="KW-0802">TPR repeat</keyword>
<dbReference type="EMBL" id="QNUE01000001">
    <property type="protein sequence ID" value="REC69344.1"/>
    <property type="molecule type" value="Genomic_DNA"/>
</dbReference>
<dbReference type="GO" id="GO:0003677">
    <property type="term" value="F:DNA binding"/>
    <property type="evidence" value="ECO:0007669"/>
    <property type="project" value="InterPro"/>
</dbReference>
<accession>A0A3D9CUD5</accession>
<feature type="repeat" description="TPR" evidence="1">
    <location>
        <begin position="255"/>
        <end position="288"/>
    </location>
</feature>
<organism evidence="3 4">
    <name type="scientific">Chryseobacterium flavum</name>
    <dbReference type="NCBI Taxonomy" id="415851"/>
    <lineage>
        <taxon>Bacteria</taxon>
        <taxon>Pseudomonadati</taxon>
        <taxon>Bacteroidota</taxon>
        <taxon>Flavobacteriia</taxon>
        <taxon>Flavobacteriales</taxon>
        <taxon>Weeksellaceae</taxon>
        <taxon>Chryseobacterium group</taxon>
        <taxon>Chryseobacterium</taxon>
    </lineage>
</organism>
<evidence type="ECO:0000313" key="3">
    <source>
        <dbReference type="EMBL" id="REC69344.1"/>
    </source>
</evidence>
<dbReference type="Proteomes" id="UP000256769">
    <property type="component" value="Unassembled WGS sequence"/>
</dbReference>
<dbReference type="PROSITE" id="PS50005">
    <property type="entry name" value="TPR"/>
    <property type="match status" value="2"/>
</dbReference>